<accession>A0A914S897</accession>
<dbReference type="GO" id="GO:0015095">
    <property type="term" value="F:magnesium ion transmembrane transporter activity"/>
    <property type="evidence" value="ECO:0007669"/>
    <property type="project" value="InterPro"/>
</dbReference>
<name>A0A914S897_PAREQ</name>
<dbReference type="GO" id="GO:0016020">
    <property type="term" value="C:membrane"/>
    <property type="evidence" value="ECO:0007669"/>
    <property type="project" value="UniProtKB-SubCell"/>
</dbReference>
<evidence type="ECO:0000256" key="1">
    <source>
        <dbReference type="ARBA" id="ARBA00004141"/>
    </source>
</evidence>
<protein>
    <submittedName>
        <fullName evidence="8">Uncharacterized protein</fullName>
    </submittedName>
</protein>
<dbReference type="AlphaFoldDB" id="A0A914S897"/>
<keyword evidence="3 6" id="KW-0812">Transmembrane</keyword>
<evidence type="ECO:0000256" key="2">
    <source>
        <dbReference type="ARBA" id="ARBA00007230"/>
    </source>
</evidence>
<proteinExistence type="inferred from homology"/>
<dbReference type="PANTHER" id="PTHR12570">
    <property type="match status" value="1"/>
</dbReference>
<dbReference type="WBParaSite" id="PEQ_0001342901-mRNA-1">
    <property type="protein sequence ID" value="PEQ_0001342901-mRNA-1"/>
    <property type="gene ID" value="PEQ_0001342901"/>
</dbReference>
<evidence type="ECO:0000256" key="5">
    <source>
        <dbReference type="ARBA" id="ARBA00023136"/>
    </source>
</evidence>
<evidence type="ECO:0000313" key="8">
    <source>
        <dbReference type="WBParaSite" id="PEQ_0001342901-mRNA-1"/>
    </source>
</evidence>
<feature type="transmembrane region" description="Helical" evidence="6">
    <location>
        <begin position="31"/>
        <end position="53"/>
    </location>
</feature>
<keyword evidence="5 6" id="KW-0472">Membrane</keyword>
<feature type="transmembrane region" description="Helical" evidence="6">
    <location>
        <begin position="73"/>
        <end position="100"/>
    </location>
</feature>
<evidence type="ECO:0000256" key="6">
    <source>
        <dbReference type="SAM" id="Phobius"/>
    </source>
</evidence>
<feature type="transmembrane region" description="Helical" evidence="6">
    <location>
        <begin position="6"/>
        <end position="24"/>
    </location>
</feature>
<comment type="similarity">
    <text evidence="2">Belongs to the NIPA family.</text>
</comment>
<dbReference type="Proteomes" id="UP000887564">
    <property type="component" value="Unplaced"/>
</dbReference>
<evidence type="ECO:0000256" key="4">
    <source>
        <dbReference type="ARBA" id="ARBA00022989"/>
    </source>
</evidence>
<dbReference type="PANTHER" id="PTHR12570:SF92">
    <property type="entry name" value="SPICHTHYIN, ISOFORM B"/>
    <property type="match status" value="1"/>
</dbReference>
<evidence type="ECO:0000256" key="3">
    <source>
        <dbReference type="ARBA" id="ARBA00022692"/>
    </source>
</evidence>
<sequence length="442" mass="49476">VSVFILYVIAVIVVTLALVLYVAPRYGRSNILVYIAICSLIGSLSVLSVKGLGLAIKETLGGQQQFTNALTWFWLYNTSMVTPIYYVFFTTFVILASSILYKEWSCLGASDVLGNVIGFLITIIGIFQTAIPRDDHSTDETTLSLTPSEDRFLRANNDGFMNAENMRRNGWCNADGTSWMVARLSTSEVSLLEAKSARYYRPKDEAALLRRGLVNMHGYRIPTHLCRLASVAAGQASRENNEDINHNFVCGHYGTAKDPSVENYITDAEVNTRGYKDRLGRVFYAIPLLKKPKEKGPKPGNASTPHAVTVTNDRCFFESTVFVIVRLCATQRLRGNELYSYRSEHSIRDYNPNITTTSSERVAAETSDDSSKVIEIPNVEPPKGSHFIECEVGKGADSGHLRYFIEKGSRTYHLQGPQRKEVFLEFTKKVSHGNFRVFLSRI</sequence>
<organism evidence="7 8">
    <name type="scientific">Parascaris equorum</name>
    <name type="common">Equine roundworm</name>
    <dbReference type="NCBI Taxonomy" id="6256"/>
    <lineage>
        <taxon>Eukaryota</taxon>
        <taxon>Metazoa</taxon>
        <taxon>Ecdysozoa</taxon>
        <taxon>Nematoda</taxon>
        <taxon>Chromadorea</taxon>
        <taxon>Rhabditida</taxon>
        <taxon>Spirurina</taxon>
        <taxon>Ascaridomorpha</taxon>
        <taxon>Ascaridoidea</taxon>
        <taxon>Ascarididae</taxon>
        <taxon>Parascaris</taxon>
    </lineage>
</organism>
<comment type="subcellular location">
    <subcellularLocation>
        <location evidence="1">Membrane</location>
        <topology evidence="1">Multi-pass membrane protein</topology>
    </subcellularLocation>
</comment>
<dbReference type="InterPro" id="IPR008521">
    <property type="entry name" value="Mg_trans_NIPA"/>
</dbReference>
<keyword evidence="4 6" id="KW-1133">Transmembrane helix</keyword>
<keyword evidence="7" id="KW-1185">Reference proteome</keyword>
<evidence type="ECO:0000313" key="7">
    <source>
        <dbReference type="Proteomes" id="UP000887564"/>
    </source>
</evidence>
<reference evidence="8" key="1">
    <citation type="submission" date="2022-11" db="UniProtKB">
        <authorList>
            <consortium name="WormBaseParasite"/>
        </authorList>
    </citation>
    <scope>IDENTIFICATION</scope>
</reference>
<feature type="transmembrane region" description="Helical" evidence="6">
    <location>
        <begin position="112"/>
        <end position="131"/>
    </location>
</feature>
<dbReference type="Pfam" id="PF05653">
    <property type="entry name" value="Mg_trans_NIPA"/>
    <property type="match status" value="1"/>
</dbReference>